<evidence type="ECO:0000256" key="1">
    <source>
        <dbReference type="SAM" id="Phobius"/>
    </source>
</evidence>
<gene>
    <name evidence="2" type="primary">orf270</name>
</gene>
<dbReference type="AlphaFoldDB" id="A0A7S8WV84"/>
<feature type="transmembrane region" description="Helical" evidence="1">
    <location>
        <begin position="231"/>
        <end position="249"/>
    </location>
</feature>
<dbReference type="RefSeq" id="YP_010044409.1">
    <property type="nucleotide sequence ID" value="NC_054272.1"/>
</dbReference>
<evidence type="ECO:0000313" key="2">
    <source>
        <dbReference type="EMBL" id="QPF23650.1"/>
    </source>
</evidence>
<proteinExistence type="predicted"/>
<dbReference type="EMBL" id="MT479166">
    <property type="protein sequence ID" value="QPF23650.1"/>
    <property type="molecule type" value="Genomic_DNA"/>
</dbReference>
<accession>A0A7S8WV84</accession>
<keyword evidence="1" id="KW-0472">Membrane</keyword>
<keyword evidence="1" id="KW-0812">Transmembrane</keyword>
<organism evidence="2">
    <name type="scientific">Trametes coccinea</name>
    <name type="common">Orange bracket</name>
    <name type="synonym">Pycnoporus coccineus</name>
    <dbReference type="NCBI Taxonomy" id="158605"/>
    <lineage>
        <taxon>Eukaryota</taxon>
        <taxon>Fungi</taxon>
        <taxon>Dikarya</taxon>
        <taxon>Basidiomycota</taxon>
        <taxon>Agaricomycotina</taxon>
        <taxon>Agaricomycetes</taxon>
        <taxon>Polyporales</taxon>
        <taxon>Polyporaceae</taxon>
        <taxon>Trametes</taxon>
    </lineage>
</organism>
<name>A0A7S8WV84_TRACO</name>
<reference evidence="2" key="1">
    <citation type="journal article" name="Sci. Rep.">
        <title>Comparative mitochondrial genome analysis reveals intron dynamics and gene rearrangements in two Trametes species.</title>
        <authorList>
            <person name="Chen C."/>
            <person name="Li Q."/>
            <person name="Fu R."/>
            <person name="Wang J."/>
            <person name="Deng G."/>
            <person name="Chen X."/>
            <person name="Lu D."/>
        </authorList>
    </citation>
    <scope>NUCLEOTIDE SEQUENCE</scope>
</reference>
<geneLocation type="mitochondrion" evidence="2"/>
<protein>
    <submittedName>
        <fullName evidence="2">Uncharacterized protein</fullName>
    </submittedName>
</protein>
<dbReference type="GeneID" id="63653014"/>
<sequence length="270" mass="31174">MVDKYLNYVQEKFISKQIETVNSKTSLYDTVKGIEGIFNIGNRHVHLRDRYLYKGSISIKTDSSSKDNIESIRKGNLSDFISVTDDGKLIIDYKALFEWLNSKGSVEVLVENSEKFKAISNALVSGISMIMIYKGVVKTYDIRIERSLKHIKNESARIKFIESANKRKFHVSAVTSIILKVGLKLIVSAYNSYYPSTIDVRFNKNDASSINETNKSVIFLLSYFKNKKIKYFIFLLIGVGLYLLYPYLIQYKDFFNIFISKNFFFGLNYC</sequence>
<keyword evidence="1" id="KW-1133">Transmembrane helix</keyword>
<keyword evidence="2" id="KW-0496">Mitochondrion</keyword>